<keyword evidence="2" id="KW-1185">Reference proteome</keyword>
<comment type="caution">
    <text evidence="1">The sequence shown here is derived from an EMBL/GenBank/DDBJ whole genome shotgun (WGS) entry which is preliminary data.</text>
</comment>
<dbReference type="Proteomes" id="UP000054783">
    <property type="component" value="Unassembled WGS sequence"/>
</dbReference>
<accession>A0A0V0ZIE7</accession>
<protein>
    <submittedName>
        <fullName evidence="1">Uncharacterized protein</fullName>
    </submittedName>
</protein>
<organism evidence="1 2">
    <name type="scientific">Trichinella patagoniensis</name>
    <dbReference type="NCBI Taxonomy" id="990121"/>
    <lineage>
        <taxon>Eukaryota</taxon>
        <taxon>Metazoa</taxon>
        <taxon>Ecdysozoa</taxon>
        <taxon>Nematoda</taxon>
        <taxon>Enoplea</taxon>
        <taxon>Dorylaimia</taxon>
        <taxon>Trichinellida</taxon>
        <taxon>Trichinellidae</taxon>
        <taxon>Trichinella</taxon>
    </lineage>
</organism>
<dbReference type="EMBL" id="JYDQ01000169">
    <property type="protein sequence ID" value="KRY12280.1"/>
    <property type="molecule type" value="Genomic_DNA"/>
</dbReference>
<evidence type="ECO:0000313" key="2">
    <source>
        <dbReference type="Proteomes" id="UP000054783"/>
    </source>
</evidence>
<gene>
    <name evidence="1" type="ORF">T12_15314</name>
</gene>
<reference evidence="1 2" key="1">
    <citation type="submission" date="2015-01" db="EMBL/GenBank/DDBJ databases">
        <title>Evolution of Trichinella species and genotypes.</title>
        <authorList>
            <person name="Korhonen P.K."/>
            <person name="Edoardo P."/>
            <person name="Giuseppe L.R."/>
            <person name="Gasser R.B."/>
        </authorList>
    </citation>
    <scope>NUCLEOTIDE SEQUENCE [LARGE SCALE GENOMIC DNA]</scope>
    <source>
        <strain evidence="1">ISS2496</strain>
    </source>
</reference>
<dbReference type="AlphaFoldDB" id="A0A0V0ZIE7"/>
<proteinExistence type="predicted"/>
<evidence type="ECO:0000313" key="1">
    <source>
        <dbReference type="EMBL" id="KRY12280.1"/>
    </source>
</evidence>
<sequence>MAILFFYIFGTGCHTSATRQHCSASQPRSSVHIVVIFIKDRFLAEFVELDTAKTFLTPELRGCVIFTVAGIESEKESKKCLLEQQKFIIRENNGRIIQCNPSSSCTSPYLTFLITLYHYNSIIVIIGLKMIDK</sequence>
<name>A0A0V0ZIE7_9BILA</name>